<name>A0AA39IDQ3_9BILA</name>
<proteinExistence type="predicted"/>
<gene>
    <name evidence="2" type="ORF">QR680_015200</name>
</gene>
<dbReference type="EMBL" id="JAUCMV010000002">
    <property type="protein sequence ID" value="KAK0421364.1"/>
    <property type="molecule type" value="Genomic_DNA"/>
</dbReference>
<dbReference type="AlphaFoldDB" id="A0AA39IDQ3"/>
<organism evidence="2 3">
    <name type="scientific">Steinernema hermaphroditum</name>
    <dbReference type="NCBI Taxonomy" id="289476"/>
    <lineage>
        <taxon>Eukaryota</taxon>
        <taxon>Metazoa</taxon>
        <taxon>Ecdysozoa</taxon>
        <taxon>Nematoda</taxon>
        <taxon>Chromadorea</taxon>
        <taxon>Rhabditida</taxon>
        <taxon>Tylenchina</taxon>
        <taxon>Panagrolaimomorpha</taxon>
        <taxon>Strongyloidoidea</taxon>
        <taxon>Steinernematidae</taxon>
        <taxon>Steinernema</taxon>
    </lineage>
</organism>
<dbReference type="Proteomes" id="UP001175271">
    <property type="component" value="Unassembled WGS sequence"/>
</dbReference>
<comment type="caution">
    <text evidence="2">The sequence shown here is derived from an EMBL/GenBank/DDBJ whole genome shotgun (WGS) entry which is preliminary data.</text>
</comment>
<reference evidence="2" key="1">
    <citation type="submission" date="2023-06" db="EMBL/GenBank/DDBJ databases">
        <title>Genomic analysis of the entomopathogenic nematode Steinernema hermaphroditum.</title>
        <authorList>
            <person name="Schwarz E.M."/>
            <person name="Heppert J.K."/>
            <person name="Baniya A."/>
            <person name="Schwartz H.T."/>
            <person name="Tan C.-H."/>
            <person name="Antoshechkin I."/>
            <person name="Sternberg P.W."/>
            <person name="Goodrich-Blair H."/>
            <person name="Dillman A.R."/>
        </authorList>
    </citation>
    <scope>NUCLEOTIDE SEQUENCE</scope>
    <source>
        <strain evidence="2">PS9179</strain>
        <tissue evidence="2">Whole animal</tissue>
    </source>
</reference>
<evidence type="ECO:0000313" key="3">
    <source>
        <dbReference type="Proteomes" id="UP001175271"/>
    </source>
</evidence>
<accession>A0AA39IDQ3</accession>
<keyword evidence="3" id="KW-1185">Reference proteome</keyword>
<evidence type="ECO:0000256" key="1">
    <source>
        <dbReference type="SAM" id="MobiDB-lite"/>
    </source>
</evidence>
<feature type="region of interest" description="Disordered" evidence="1">
    <location>
        <begin position="97"/>
        <end position="134"/>
    </location>
</feature>
<sequence>MQNQQVCKSAAEKGSGENYPETLAHFQCPEEGAHLVPKIGPFPRPSPPPWTAPLQQRQTFFFIARFFGMNELARNDALFFDFTSPTAHFDAFIDSSWGDLGDRGPPPTRRILGIRPATANHEDAPVRGRKGKKA</sequence>
<protein>
    <submittedName>
        <fullName evidence="2">Uncharacterized protein</fullName>
    </submittedName>
</protein>
<evidence type="ECO:0000313" key="2">
    <source>
        <dbReference type="EMBL" id="KAK0421364.1"/>
    </source>
</evidence>